<gene>
    <name evidence="13" type="primary">pstA</name>
    <name evidence="13" type="ORF">FOE67_07220</name>
</gene>
<feature type="transmembrane region" description="Helical" evidence="10">
    <location>
        <begin position="52"/>
        <end position="74"/>
    </location>
</feature>
<feature type="transmembrane region" description="Helical" evidence="10">
    <location>
        <begin position="283"/>
        <end position="304"/>
    </location>
</feature>
<keyword evidence="5 10" id="KW-1003">Cell membrane</keyword>
<dbReference type="NCBIfam" id="TIGR00974">
    <property type="entry name" value="3a0107s02c"/>
    <property type="match status" value="1"/>
</dbReference>
<organism evidence="13 14">
    <name type="scientific">Streptomyces calidiresistens</name>
    <dbReference type="NCBI Taxonomy" id="1485586"/>
    <lineage>
        <taxon>Bacteria</taxon>
        <taxon>Bacillati</taxon>
        <taxon>Actinomycetota</taxon>
        <taxon>Actinomycetes</taxon>
        <taxon>Kitasatosporales</taxon>
        <taxon>Streptomycetaceae</taxon>
        <taxon>Streptomyces</taxon>
    </lineage>
</organism>
<dbReference type="GO" id="GO:0005886">
    <property type="term" value="C:plasma membrane"/>
    <property type="evidence" value="ECO:0007669"/>
    <property type="project" value="UniProtKB-SubCell"/>
</dbReference>
<dbReference type="PANTHER" id="PTHR42922:SF1">
    <property type="entry name" value="PHOSPHATE TRANSPORT SYSTEM PERMEASE PROTEIN PSTA"/>
    <property type="match status" value="1"/>
</dbReference>
<evidence type="ECO:0000256" key="11">
    <source>
        <dbReference type="SAM" id="MobiDB-lite"/>
    </source>
</evidence>
<evidence type="ECO:0000256" key="8">
    <source>
        <dbReference type="ARBA" id="ARBA00022989"/>
    </source>
</evidence>
<dbReference type="InterPro" id="IPR005672">
    <property type="entry name" value="Phosphate_PstA"/>
</dbReference>
<feature type="transmembrane region" description="Helical" evidence="10">
    <location>
        <begin position="172"/>
        <end position="191"/>
    </location>
</feature>
<dbReference type="Pfam" id="PF00528">
    <property type="entry name" value="BPD_transp_1"/>
    <property type="match status" value="1"/>
</dbReference>
<dbReference type="CDD" id="cd06261">
    <property type="entry name" value="TM_PBP2"/>
    <property type="match status" value="1"/>
</dbReference>
<dbReference type="GO" id="GO:0035435">
    <property type="term" value="P:phosphate ion transmembrane transport"/>
    <property type="evidence" value="ECO:0007669"/>
    <property type="project" value="InterPro"/>
</dbReference>
<dbReference type="EMBL" id="VKHS01000108">
    <property type="protein sequence ID" value="MBB0229307.1"/>
    <property type="molecule type" value="Genomic_DNA"/>
</dbReference>
<feature type="transmembrane region" description="Helical" evidence="10">
    <location>
        <begin position="80"/>
        <end position="99"/>
    </location>
</feature>
<evidence type="ECO:0000313" key="13">
    <source>
        <dbReference type="EMBL" id="MBB0229307.1"/>
    </source>
</evidence>
<evidence type="ECO:0000256" key="10">
    <source>
        <dbReference type="RuleBase" id="RU363043"/>
    </source>
</evidence>
<feature type="transmembrane region" description="Helical" evidence="10">
    <location>
        <begin position="203"/>
        <end position="227"/>
    </location>
</feature>
<keyword evidence="14" id="KW-1185">Reference proteome</keyword>
<dbReference type="SUPFAM" id="SSF161098">
    <property type="entry name" value="MetI-like"/>
    <property type="match status" value="1"/>
</dbReference>
<evidence type="ECO:0000256" key="5">
    <source>
        <dbReference type="ARBA" id="ARBA00022475"/>
    </source>
</evidence>
<keyword evidence="9 10" id="KW-0472">Membrane</keyword>
<feature type="transmembrane region" description="Helical" evidence="10">
    <location>
        <begin position="233"/>
        <end position="251"/>
    </location>
</feature>
<dbReference type="AlphaFoldDB" id="A0A7W3T1P6"/>
<dbReference type="RefSeq" id="WP_182661677.1">
    <property type="nucleotide sequence ID" value="NZ_VKHS01000108.1"/>
</dbReference>
<dbReference type="GO" id="GO:0005315">
    <property type="term" value="F:phosphate transmembrane transporter activity"/>
    <property type="evidence" value="ECO:0007669"/>
    <property type="project" value="InterPro"/>
</dbReference>
<evidence type="ECO:0000313" key="14">
    <source>
        <dbReference type="Proteomes" id="UP000530234"/>
    </source>
</evidence>
<dbReference type="PROSITE" id="PS50928">
    <property type="entry name" value="ABC_TM1"/>
    <property type="match status" value="1"/>
</dbReference>
<dbReference type="InterPro" id="IPR000515">
    <property type="entry name" value="MetI-like"/>
</dbReference>
<accession>A0A7W3T1P6</accession>
<dbReference type="Proteomes" id="UP000530234">
    <property type="component" value="Unassembled WGS sequence"/>
</dbReference>
<keyword evidence="6" id="KW-0592">Phosphate transport</keyword>
<comment type="subcellular location">
    <subcellularLocation>
        <location evidence="2 10">Cell membrane</location>
        <topology evidence="2 10">Multi-pass membrane protein</topology>
    </subcellularLocation>
</comment>
<evidence type="ECO:0000256" key="9">
    <source>
        <dbReference type="ARBA" id="ARBA00023136"/>
    </source>
</evidence>
<evidence type="ECO:0000256" key="2">
    <source>
        <dbReference type="ARBA" id="ARBA00004651"/>
    </source>
</evidence>
<name>A0A7W3T1P6_9ACTN</name>
<feature type="region of interest" description="Disordered" evidence="11">
    <location>
        <begin position="1"/>
        <end position="45"/>
    </location>
</feature>
<evidence type="ECO:0000256" key="1">
    <source>
        <dbReference type="ARBA" id="ARBA00003510"/>
    </source>
</evidence>
<evidence type="ECO:0000256" key="6">
    <source>
        <dbReference type="ARBA" id="ARBA00022592"/>
    </source>
</evidence>
<evidence type="ECO:0000256" key="7">
    <source>
        <dbReference type="ARBA" id="ARBA00022692"/>
    </source>
</evidence>
<sequence>MSEIVKDKRGRAPAPTPTSGAAGAGPDGGGPAGTGPVPAGPSTLRRPRLPRWAPAGVALGSVAVGVLVGLLGGLESRVQWGLIAALVFVVATFVLTSAVEGRRQAVDRLAASLVWSSFVVAVLPLASLIWETVARGIPGVSWYFLTHSMNGVLSWQEGGGIYHAILGTLQQVLLASVIAIPIGLLTAVYLVEYGRGRLAKAITFFVDVMTGIPSIVAGLFVLSLWIMMLGFGYSGFAGALALAILMMPIVVRSTEEMLKLVPNELREAALALGVPKWRVILKVVLPTAIGGITTGVMLALARIAGETAPIILLVFGSNVINANPFEGAQSSLPLFVYEQWALGTQAAYDRAWAAALVLIVLIMILNLVARGIARWKAPKSGR</sequence>
<evidence type="ECO:0000259" key="12">
    <source>
        <dbReference type="PROSITE" id="PS50928"/>
    </source>
</evidence>
<feature type="transmembrane region" description="Helical" evidence="10">
    <location>
        <begin position="111"/>
        <end position="130"/>
    </location>
</feature>
<comment type="caution">
    <text evidence="13">The sequence shown here is derived from an EMBL/GenBank/DDBJ whole genome shotgun (WGS) entry which is preliminary data.</text>
</comment>
<dbReference type="InterPro" id="IPR051408">
    <property type="entry name" value="Phosphate_transprt_permease"/>
</dbReference>
<protein>
    <recommendedName>
        <fullName evidence="10">Phosphate transport system permease protein PstA</fullName>
    </recommendedName>
</protein>
<evidence type="ECO:0000256" key="3">
    <source>
        <dbReference type="ARBA" id="ARBA00007069"/>
    </source>
</evidence>
<comment type="function">
    <text evidence="1">Part of the binding-protein-dependent transport system for phosphate; probably responsible for the translocation of the substrate across the membrane.</text>
</comment>
<proteinExistence type="inferred from homology"/>
<dbReference type="PANTHER" id="PTHR42922">
    <property type="entry name" value="PHOSPHATE TRANSPORT SYSTEM PERMEASE PROTEIN PSTA"/>
    <property type="match status" value="1"/>
</dbReference>
<feature type="compositionally biased region" description="Gly residues" evidence="11">
    <location>
        <begin position="22"/>
        <end position="33"/>
    </location>
</feature>
<comment type="similarity">
    <text evidence="3 10">Belongs to the binding-protein-dependent transport system permease family. CysTW subfamily.</text>
</comment>
<keyword evidence="4" id="KW-0813">Transport</keyword>
<evidence type="ECO:0000256" key="4">
    <source>
        <dbReference type="ARBA" id="ARBA00022448"/>
    </source>
</evidence>
<dbReference type="InterPro" id="IPR035906">
    <property type="entry name" value="MetI-like_sf"/>
</dbReference>
<keyword evidence="7 10" id="KW-0812">Transmembrane</keyword>
<keyword evidence="8 10" id="KW-1133">Transmembrane helix</keyword>
<feature type="transmembrane region" description="Helical" evidence="10">
    <location>
        <begin position="351"/>
        <end position="373"/>
    </location>
</feature>
<reference evidence="14" key="1">
    <citation type="submission" date="2019-10" db="EMBL/GenBank/DDBJ databases">
        <title>Streptomyces sp. nov., a novel actinobacterium isolated from alkaline environment.</title>
        <authorList>
            <person name="Golinska P."/>
        </authorList>
    </citation>
    <scope>NUCLEOTIDE SEQUENCE [LARGE SCALE GENOMIC DNA]</scope>
    <source>
        <strain evidence="14">DSM 42108</strain>
    </source>
</reference>
<feature type="domain" description="ABC transmembrane type-1" evidence="12">
    <location>
        <begin position="165"/>
        <end position="369"/>
    </location>
</feature>
<dbReference type="Gene3D" id="1.10.3720.10">
    <property type="entry name" value="MetI-like"/>
    <property type="match status" value="1"/>
</dbReference>